<accession>A0A5J9VZ24</accession>
<keyword evidence="3" id="KW-1185">Reference proteome</keyword>
<sequence>MALRYLARKLRIPATAALQTASSARVSSAKSTLASRSSQNGGTRRAMNGTRNGGGGLKDLEKRIKLEKEKDKQKFEKLSAAIDNLPRNIVLTCGGGTLALSCVWACLCDASHKSSNPA</sequence>
<reference evidence="2 3" key="1">
    <citation type="journal article" date="2019" name="Sci. Rep.">
        <title>A high-quality genome of Eragrostis curvula grass provides insights into Poaceae evolution and supports new strategies to enhance forage quality.</title>
        <authorList>
            <person name="Carballo J."/>
            <person name="Santos B.A.C.M."/>
            <person name="Zappacosta D."/>
            <person name="Garbus I."/>
            <person name="Selva J.P."/>
            <person name="Gallo C.A."/>
            <person name="Diaz A."/>
            <person name="Albertini E."/>
            <person name="Caccamo M."/>
            <person name="Echenique V."/>
        </authorList>
    </citation>
    <scope>NUCLEOTIDE SEQUENCE [LARGE SCALE GENOMIC DNA]</scope>
    <source>
        <strain evidence="3">cv. Victoria</strain>
        <tissue evidence="2">Leaf</tissue>
    </source>
</reference>
<evidence type="ECO:0000256" key="1">
    <source>
        <dbReference type="SAM" id="MobiDB-lite"/>
    </source>
</evidence>
<dbReference type="Proteomes" id="UP000324897">
    <property type="component" value="Chromosome 4"/>
</dbReference>
<protein>
    <submittedName>
        <fullName evidence="2">Uncharacterized protein</fullName>
    </submittedName>
</protein>
<evidence type="ECO:0000313" key="3">
    <source>
        <dbReference type="Proteomes" id="UP000324897"/>
    </source>
</evidence>
<dbReference type="AlphaFoldDB" id="A0A5J9VZ24"/>
<name>A0A5J9VZ24_9POAL</name>
<evidence type="ECO:0000313" key="2">
    <source>
        <dbReference type="EMBL" id="TVU41158.1"/>
    </source>
</evidence>
<gene>
    <name evidence="2" type="ORF">EJB05_14657</name>
</gene>
<dbReference type="OrthoDB" id="718083at2759"/>
<comment type="caution">
    <text evidence="2">The sequence shown here is derived from an EMBL/GenBank/DDBJ whole genome shotgun (WGS) entry which is preliminary data.</text>
</comment>
<proteinExistence type="predicted"/>
<dbReference type="EMBL" id="RWGY01000007">
    <property type="protein sequence ID" value="TVU41158.1"/>
    <property type="molecule type" value="Genomic_DNA"/>
</dbReference>
<feature type="region of interest" description="Disordered" evidence="1">
    <location>
        <begin position="28"/>
        <end position="60"/>
    </location>
</feature>
<feature type="compositionally biased region" description="Low complexity" evidence="1">
    <location>
        <begin position="28"/>
        <end position="38"/>
    </location>
</feature>
<dbReference type="Gramene" id="TVU41158">
    <property type="protein sequence ID" value="TVU41158"/>
    <property type="gene ID" value="EJB05_14657"/>
</dbReference>
<organism evidence="2 3">
    <name type="scientific">Eragrostis curvula</name>
    <name type="common">weeping love grass</name>
    <dbReference type="NCBI Taxonomy" id="38414"/>
    <lineage>
        <taxon>Eukaryota</taxon>
        <taxon>Viridiplantae</taxon>
        <taxon>Streptophyta</taxon>
        <taxon>Embryophyta</taxon>
        <taxon>Tracheophyta</taxon>
        <taxon>Spermatophyta</taxon>
        <taxon>Magnoliopsida</taxon>
        <taxon>Liliopsida</taxon>
        <taxon>Poales</taxon>
        <taxon>Poaceae</taxon>
        <taxon>PACMAD clade</taxon>
        <taxon>Chloridoideae</taxon>
        <taxon>Eragrostideae</taxon>
        <taxon>Eragrostidinae</taxon>
        <taxon>Eragrostis</taxon>
    </lineage>
</organism>